<gene>
    <name evidence="8" type="ORF">NS506_04463</name>
    <name evidence="9" type="ORF">NSK11_contig00155-0008</name>
</gene>
<keyword evidence="4 6" id="KW-1133">Transmembrane helix</keyword>
<feature type="transmembrane region" description="Helical" evidence="6">
    <location>
        <begin position="40"/>
        <end position="58"/>
    </location>
</feature>
<feature type="domain" description="DUF202" evidence="7">
    <location>
        <begin position="31"/>
        <end position="100"/>
    </location>
</feature>
<keyword evidence="5 6" id="KW-0472">Membrane</keyword>
<dbReference type="KEGG" id="nsr:NS506_04463"/>
<dbReference type="InterPro" id="IPR003807">
    <property type="entry name" value="DUF202"/>
</dbReference>
<evidence type="ECO:0000256" key="6">
    <source>
        <dbReference type="SAM" id="Phobius"/>
    </source>
</evidence>
<evidence type="ECO:0000313" key="10">
    <source>
        <dbReference type="Proteomes" id="UP000037179"/>
    </source>
</evidence>
<feature type="transmembrane region" description="Helical" evidence="6">
    <location>
        <begin position="64"/>
        <end position="83"/>
    </location>
</feature>
<reference evidence="8 11" key="3">
    <citation type="submission" date="2016-10" db="EMBL/GenBank/DDBJ databases">
        <title>Genome sequence of Nocardia seriolae strain EM150506, isolated from Anguila japonica.</title>
        <authorList>
            <person name="Han H.-J."/>
        </authorList>
    </citation>
    <scope>NUCLEOTIDE SEQUENCE [LARGE SCALE GENOMIC DNA]</scope>
    <source>
        <strain evidence="8 11">EM150506</strain>
    </source>
</reference>
<dbReference type="GO" id="GO:0005886">
    <property type="term" value="C:plasma membrane"/>
    <property type="evidence" value="ECO:0007669"/>
    <property type="project" value="UniProtKB-SubCell"/>
</dbReference>
<reference evidence="9 10" key="2">
    <citation type="journal article" date="2016" name="Genome Announc.">
        <title>Draft Genome Sequence of Erythromycin- and Oxytetracycline-Sensitive Nocardia seriolae Strain U-1 (NBRC 110359).</title>
        <authorList>
            <person name="Imajoh M."/>
            <person name="Sukeda M."/>
            <person name="Shimizu M."/>
            <person name="Yamane J."/>
            <person name="Ohnishi K."/>
            <person name="Oshima S."/>
        </authorList>
    </citation>
    <scope>NUCLEOTIDE SEQUENCE [LARGE SCALE GENOMIC DNA]</scope>
    <source>
        <strain evidence="9 10">U-1</strain>
    </source>
</reference>
<dbReference type="RefSeq" id="WP_033091817.1">
    <property type="nucleotide sequence ID" value="NZ_AP017900.1"/>
</dbReference>
<dbReference type="PANTHER" id="PTHR34187">
    <property type="entry name" value="FGR18P"/>
    <property type="match status" value="1"/>
</dbReference>
<comment type="subcellular location">
    <subcellularLocation>
        <location evidence="1">Cell membrane</location>
        <topology evidence="1">Multi-pass membrane protein</topology>
    </subcellularLocation>
</comment>
<accession>A0A0B8NLN9</accession>
<evidence type="ECO:0000256" key="4">
    <source>
        <dbReference type="ARBA" id="ARBA00022989"/>
    </source>
</evidence>
<keyword evidence="2" id="KW-1003">Cell membrane</keyword>
<evidence type="ECO:0000256" key="1">
    <source>
        <dbReference type="ARBA" id="ARBA00004651"/>
    </source>
</evidence>
<dbReference type="Proteomes" id="UP000180166">
    <property type="component" value="Chromosome"/>
</dbReference>
<evidence type="ECO:0000256" key="2">
    <source>
        <dbReference type="ARBA" id="ARBA00022475"/>
    </source>
</evidence>
<feature type="transmembrane region" description="Helical" evidence="6">
    <location>
        <begin position="104"/>
        <end position="125"/>
    </location>
</feature>
<evidence type="ECO:0000313" key="11">
    <source>
        <dbReference type="Proteomes" id="UP000180166"/>
    </source>
</evidence>
<dbReference type="OrthoDB" id="582337at2"/>
<sequence length="129" mass="14145">MFNAIAYCDLVIKDWFDPEDVRSVGSTPDYRFSLANERTFLAWLRTALALVGSGMAVAQFVPEFRLAAIPLLAIGGCCAIRAVDHWARCERAMRQRRDLPASRFPAVLALAIGLGALVLLIIVVVRSAP</sequence>
<reference evidence="10" key="1">
    <citation type="submission" date="2015-07" db="EMBL/GenBank/DDBJ databases">
        <title>Nocardia seriolae U-1 whole genome shotgun sequence.</title>
        <authorList>
            <person name="Imajoh M."/>
            <person name="Fukumoto Y."/>
            <person name="Sukeda M."/>
            <person name="Yamane J."/>
            <person name="Yamasaki K."/>
            <person name="Shimizu M."/>
            <person name="Ohnishi K."/>
            <person name="Oshima S."/>
        </authorList>
    </citation>
    <scope>NUCLEOTIDE SEQUENCE [LARGE SCALE GENOMIC DNA]</scope>
    <source>
        <strain evidence="10">U-1</strain>
    </source>
</reference>
<dbReference type="EMBL" id="CP017839">
    <property type="protein sequence ID" value="APA98511.1"/>
    <property type="molecule type" value="Genomic_DNA"/>
</dbReference>
<keyword evidence="10" id="KW-1185">Reference proteome</keyword>
<dbReference type="Proteomes" id="UP000037179">
    <property type="component" value="Unassembled WGS sequence"/>
</dbReference>
<name>A0A0B8NLN9_9NOCA</name>
<dbReference type="EMBL" id="BBYQ01000155">
    <property type="protein sequence ID" value="GAP32376.1"/>
    <property type="molecule type" value="Genomic_DNA"/>
</dbReference>
<evidence type="ECO:0000313" key="8">
    <source>
        <dbReference type="EMBL" id="APA98511.1"/>
    </source>
</evidence>
<dbReference type="AlphaFoldDB" id="A0A0B8NLN9"/>
<dbReference type="InterPro" id="IPR052053">
    <property type="entry name" value="IM_YidH-like"/>
</dbReference>
<keyword evidence="3 6" id="KW-0812">Transmembrane</keyword>
<dbReference type="Pfam" id="PF02656">
    <property type="entry name" value="DUF202"/>
    <property type="match status" value="1"/>
</dbReference>
<protein>
    <submittedName>
        <fullName evidence="9">Membrane protein</fullName>
    </submittedName>
</protein>
<proteinExistence type="predicted"/>
<evidence type="ECO:0000313" key="9">
    <source>
        <dbReference type="EMBL" id="GAP32376.1"/>
    </source>
</evidence>
<evidence type="ECO:0000256" key="3">
    <source>
        <dbReference type="ARBA" id="ARBA00022692"/>
    </source>
</evidence>
<evidence type="ECO:0000259" key="7">
    <source>
        <dbReference type="Pfam" id="PF02656"/>
    </source>
</evidence>
<evidence type="ECO:0000256" key="5">
    <source>
        <dbReference type="ARBA" id="ARBA00023136"/>
    </source>
</evidence>
<organism evidence="9 10">
    <name type="scientific">Nocardia seriolae</name>
    <dbReference type="NCBI Taxonomy" id="37332"/>
    <lineage>
        <taxon>Bacteria</taxon>
        <taxon>Bacillati</taxon>
        <taxon>Actinomycetota</taxon>
        <taxon>Actinomycetes</taxon>
        <taxon>Mycobacteriales</taxon>
        <taxon>Nocardiaceae</taxon>
        <taxon>Nocardia</taxon>
    </lineage>
</organism>
<dbReference type="PANTHER" id="PTHR34187:SF2">
    <property type="entry name" value="DUF202 DOMAIN-CONTAINING PROTEIN"/>
    <property type="match status" value="1"/>
</dbReference>